<keyword evidence="2" id="KW-1185">Reference proteome</keyword>
<name>A0A239PKK8_9PROT</name>
<dbReference type="EMBL" id="FZQA01000001">
    <property type="protein sequence ID" value="SNT68336.1"/>
    <property type="molecule type" value="Genomic_DNA"/>
</dbReference>
<reference evidence="1 2" key="1">
    <citation type="submission" date="2017-07" db="EMBL/GenBank/DDBJ databases">
        <authorList>
            <person name="Sun Z.S."/>
            <person name="Albrecht U."/>
            <person name="Echele G."/>
            <person name="Lee C.C."/>
        </authorList>
    </citation>
    <scope>NUCLEOTIDE SEQUENCE [LARGE SCALE GENOMIC DNA]</scope>
    <source>
        <strain evidence="1 2">CGMCC 1.12710</strain>
    </source>
</reference>
<dbReference type="AlphaFoldDB" id="A0A239PKK8"/>
<dbReference type="Proteomes" id="UP000198346">
    <property type="component" value="Unassembled WGS sequence"/>
</dbReference>
<dbReference type="Gene3D" id="1.10.3700.10">
    <property type="entry name" value="AGR C 984p-like"/>
    <property type="match status" value="1"/>
</dbReference>
<dbReference type="Pfam" id="PF06748">
    <property type="entry name" value="DUF1217"/>
    <property type="match status" value="1"/>
</dbReference>
<evidence type="ECO:0008006" key="3">
    <source>
        <dbReference type="Google" id="ProtNLM"/>
    </source>
</evidence>
<evidence type="ECO:0000313" key="1">
    <source>
        <dbReference type="EMBL" id="SNT68336.1"/>
    </source>
</evidence>
<proteinExistence type="predicted"/>
<evidence type="ECO:0000313" key="2">
    <source>
        <dbReference type="Proteomes" id="UP000198346"/>
    </source>
</evidence>
<protein>
    <recommendedName>
        <fullName evidence="3">Flagellar protein</fullName>
    </recommendedName>
</protein>
<organism evidence="1 2">
    <name type="scientific">Amphiplicatus metriothermophilus</name>
    <dbReference type="NCBI Taxonomy" id="1519374"/>
    <lineage>
        <taxon>Bacteria</taxon>
        <taxon>Pseudomonadati</taxon>
        <taxon>Pseudomonadota</taxon>
        <taxon>Alphaproteobacteria</taxon>
        <taxon>Parvularculales</taxon>
        <taxon>Parvularculaceae</taxon>
        <taxon>Amphiplicatus</taxon>
    </lineage>
</organism>
<dbReference type="InterPro" id="IPR023157">
    <property type="entry name" value="AGR-C-984p-like_sf"/>
</dbReference>
<dbReference type="RefSeq" id="WP_221401094.1">
    <property type="nucleotide sequence ID" value="NZ_JACIJT010000001.1"/>
</dbReference>
<dbReference type="SUPFAM" id="SSF158837">
    <property type="entry name" value="AGR C 984p-like"/>
    <property type="match status" value="1"/>
</dbReference>
<gene>
    <name evidence="1" type="ORF">SAMN06297382_0838</name>
</gene>
<accession>A0A239PKK8</accession>
<sequence length="280" mass="30912">MTFLPVVGIGGYAGFRVLEKTAPRQQSALERTPQIQRNIEYFRENIGKALTAEALVQDRRLLTVALGAFGLGEEIDKRAFIRKVLESSTEDSRSLVNRLSDNRYRSLAKAFAYGDGVGAVQVQLPTFVEDVIARYKTQEFERAVGEADPDFRLALTFKREIAEIAAGGKNDRVMWLQALGRLPVRRFLETALAMPKGVSQIDLDKQVELFQNRARQLFGEKSVAALAEPETLEKVIQRFFLFRQIEAGPSLTTPAGVALTLLQNNGLGGVGGANLLLSQA</sequence>
<dbReference type="InterPro" id="IPR010626">
    <property type="entry name" value="DUF1217"/>
</dbReference>